<dbReference type="EMBL" id="BFAV01000182">
    <property type="protein sequence ID" value="GBF35746.1"/>
    <property type="molecule type" value="Genomic_DNA"/>
</dbReference>
<organism evidence="1 2">
    <name type="scientific">Desulfocucumis palustris</name>
    <dbReference type="NCBI Taxonomy" id="1898651"/>
    <lineage>
        <taxon>Bacteria</taxon>
        <taxon>Bacillati</taxon>
        <taxon>Bacillota</taxon>
        <taxon>Clostridia</taxon>
        <taxon>Eubacteriales</taxon>
        <taxon>Desulfocucumaceae</taxon>
        <taxon>Desulfocucumis</taxon>
    </lineage>
</organism>
<evidence type="ECO:0000313" key="1">
    <source>
        <dbReference type="EMBL" id="GBF35746.1"/>
    </source>
</evidence>
<protein>
    <submittedName>
        <fullName evidence="1">Uncharacterized protein</fullName>
    </submittedName>
</protein>
<keyword evidence="2" id="KW-1185">Reference proteome</keyword>
<evidence type="ECO:0000313" key="2">
    <source>
        <dbReference type="Proteomes" id="UP000239549"/>
    </source>
</evidence>
<dbReference type="AlphaFoldDB" id="A0A2L2XN21"/>
<name>A0A2L2XN21_9FIRM</name>
<sequence>MVWDAEKADLEAENYRDAATWELSGHRAKKGMGMRSLKGNPRLCRI</sequence>
<comment type="caution">
    <text evidence="1">The sequence shown here is derived from an EMBL/GenBank/DDBJ whole genome shotgun (WGS) entry which is preliminary data.</text>
</comment>
<reference evidence="2" key="1">
    <citation type="submission" date="2018-02" db="EMBL/GenBank/DDBJ databases">
        <title>Genome sequence of Desulfocucumis palustris strain NAW-5.</title>
        <authorList>
            <person name="Watanabe M."/>
            <person name="Kojima H."/>
            <person name="Fukui M."/>
        </authorList>
    </citation>
    <scope>NUCLEOTIDE SEQUENCE [LARGE SCALE GENOMIC DNA]</scope>
    <source>
        <strain evidence="2">NAW-5</strain>
    </source>
</reference>
<proteinExistence type="predicted"/>
<dbReference type="Proteomes" id="UP000239549">
    <property type="component" value="Unassembled WGS sequence"/>
</dbReference>
<gene>
    <name evidence="1" type="ORF">DCCM_4881</name>
</gene>
<accession>A0A2L2XN21</accession>